<dbReference type="PANTHER" id="PTHR31956">
    <property type="entry name" value="NON-SPECIFIC PHOSPHOLIPASE C4-RELATED"/>
    <property type="match status" value="1"/>
</dbReference>
<organism evidence="2 3">
    <name type="scientific">Candidatus Segetimicrobium genomatis</name>
    <dbReference type="NCBI Taxonomy" id="2569760"/>
    <lineage>
        <taxon>Bacteria</taxon>
        <taxon>Bacillati</taxon>
        <taxon>Candidatus Sysuimicrobiota</taxon>
        <taxon>Candidatus Sysuimicrobiia</taxon>
        <taxon>Candidatus Sysuimicrobiales</taxon>
        <taxon>Candidatus Segetimicrobiaceae</taxon>
        <taxon>Candidatus Segetimicrobium</taxon>
    </lineage>
</organism>
<evidence type="ECO:0008006" key="4">
    <source>
        <dbReference type="Google" id="ProtNLM"/>
    </source>
</evidence>
<evidence type="ECO:0000256" key="1">
    <source>
        <dbReference type="ARBA" id="ARBA00022801"/>
    </source>
</evidence>
<dbReference type="Gene3D" id="3.40.720.10">
    <property type="entry name" value="Alkaline Phosphatase, subunit A"/>
    <property type="match status" value="2"/>
</dbReference>
<sequence>MMSASDLVKHVVIIVKENHTFDNYFGRFPGVNGAQFPQAGDPTPDPPHDHRAWLKRNGPTGAVRLQYTQRDIPLYWTYARKYTLCDHYFTDVASQSEPNHLMLIAADSPIIDNASPHRAYQPQPPYDLPSLPAALGAGGHDWRNYADQNASYFRHIAHLVDHPSNVPSDQFDRDVGNGYLPAVCWLYAPEGQSEHPPRNPGAGPVVGPGMQWTVDRVTKVGNSPLWGSTVIFITWDDWGGWHDHVDPPNDSSWAGGGPKGYTGSQFRYGPRVPCLVVSPYARSGYISKVRHSHVSLVKFCCAQFGVPLWNDRLKSADDMLDCFDFSRQG</sequence>
<accession>A0A537LIA8</accession>
<name>A0A537LIA8_9BACT</name>
<comment type="caution">
    <text evidence="2">The sequence shown here is derived from an EMBL/GenBank/DDBJ whole genome shotgun (WGS) entry which is preliminary data.</text>
</comment>
<dbReference type="InterPro" id="IPR007312">
    <property type="entry name" value="Phosphoesterase"/>
</dbReference>
<dbReference type="Proteomes" id="UP000315217">
    <property type="component" value="Unassembled WGS sequence"/>
</dbReference>
<dbReference type="PANTHER" id="PTHR31956:SF1">
    <property type="entry name" value="NON-SPECIFIC PHOSPHOLIPASE C1"/>
    <property type="match status" value="1"/>
</dbReference>
<reference evidence="2 3" key="1">
    <citation type="journal article" date="2019" name="Nat. Microbiol.">
        <title>Mediterranean grassland soil C-N compound turnover is dependent on rainfall and depth, and is mediated by genomically divergent microorganisms.</title>
        <authorList>
            <person name="Diamond S."/>
            <person name="Andeer P.F."/>
            <person name="Li Z."/>
            <person name="Crits-Christoph A."/>
            <person name="Burstein D."/>
            <person name="Anantharaman K."/>
            <person name="Lane K.R."/>
            <person name="Thomas B.C."/>
            <person name="Pan C."/>
            <person name="Northen T.R."/>
            <person name="Banfield J.F."/>
        </authorList>
    </citation>
    <scope>NUCLEOTIDE SEQUENCE [LARGE SCALE GENOMIC DNA]</scope>
    <source>
        <strain evidence="2">NP_1</strain>
    </source>
</reference>
<gene>
    <name evidence="2" type="ORF">E6G98_13295</name>
</gene>
<dbReference type="EMBL" id="VBAI01000244">
    <property type="protein sequence ID" value="TMJ07751.1"/>
    <property type="molecule type" value="Genomic_DNA"/>
</dbReference>
<dbReference type="Pfam" id="PF04185">
    <property type="entry name" value="Phosphoesterase"/>
    <property type="match status" value="2"/>
</dbReference>
<keyword evidence="1" id="KW-0378">Hydrolase</keyword>
<protein>
    <recommendedName>
        <fullName evidence="4">Phospholipase</fullName>
    </recommendedName>
</protein>
<dbReference type="InterPro" id="IPR017850">
    <property type="entry name" value="Alkaline_phosphatase_core_sf"/>
</dbReference>
<dbReference type="AlphaFoldDB" id="A0A537LIA8"/>
<dbReference type="GO" id="GO:0042578">
    <property type="term" value="F:phosphoric ester hydrolase activity"/>
    <property type="evidence" value="ECO:0007669"/>
    <property type="project" value="UniProtKB-ARBA"/>
</dbReference>
<proteinExistence type="predicted"/>
<evidence type="ECO:0000313" key="3">
    <source>
        <dbReference type="Proteomes" id="UP000315217"/>
    </source>
</evidence>
<evidence type="ECO:0000313" key="2">
    <source>
        <dbReference type="EMBL" id="TMJ07751.1"/>
    </source>
</evidence>